<protein>
    <recommendedName>
        <fullName evidence="4">ABM domain-containing protein</fullName>
    </recommendedName>
</protein>
<keyword evidence="3" id="KW-1185">Reference proteome</keyword>
<evidence type="ECO:0000313" key="2">
    <source>
        <dbReference type="EMBL" id="RVU24532.1"/>
    </source>
</evidence>
<name>A0A3S2Z0K3_9ACTN</name>
<organism evidence="2 3">
    <name type="scientific">Streptomyces antnestii</name>
    <dbReference type="NCBI Taxonomy" id="2494256"/>
    <lineage>
        <taxon>Bacteria</taxon>
        <taxon>Bacillati</taxon>
        <taxon>Actinomycetota</taxon>
        <taxon>Actinomycetes</taxon>
        <taxon>Kitasatosporales</taxon>
        <taxon>Streptomycetaceae</taxon>
        <taxon>Streptomyces</taxon>
    </lineage>
</organism>
<accession>A0A3S2Z0K3</accession>
<evidence type="ECO:0000313" key="3">
    <source>
        <dbReference type="Proteomes" id="UP000283128"/>
    </source>
</evidence>
<evidence type="ECO:0008006" key="4">
    <source>
        <dbReference type="Google" id="ProtNLM"/>
    </source>
</evidence>
<comment type="caution">
    <text evidence="2">The sequence shown here is derived from an EMBL/GenBank/DDBJ whole genome shotgun (WGS) entry which is preliminary data.</text>
</comment>
<dbReference type="OrthoDB" id="1550900at2"/>
<dbReference type="RefSeq" id="WP_127828886.1">
    <property type="nucleotide sequence ID" value="NZ_RZYA01000006.1"/>
</dbReference>
<sequence length="98" mass="10877">MPIVAVFDIPGMTQEQYEASAEKVAGRPGPVKNPSDWPVPGLISHTSAATPEGWLVVDVWESEEAFRKFGETIMPILKELGVKEAKPRIYETHTVVMR</sequence>
<dbReference type="SUPFAM" id="SSF54909">
    <property type="entry name" value="Dimeric alpha+beta barrel"/>
    <property type="match status" value="1"/>
</dbReference>
<dbReference type="EMBL" id="RZYA01000006">
    <property type="protein sequence ID" value="RVU24532.1"/>
    <property type="molecule type" value="Genomic_DNA"/>
</dbReference>
<dbReference type="AlphaFoldDB" id="A0A3S2Z0K3"/>
<proteinExistence type="predicted"/>
<gene>
    <name evidence="2" type="ORF">EOT10_16155</name>
</gene>
<evidence type="ECO:0000256" key="1">
    <source>
        <dbReference type="SAM" id="MobiDB-lite"/>
    </source>
</evidence>
<feature type="region of interest" description="Disordered" evidence="1">
    <location>
        <begin position="23"/>
        <end position="43"/>
    </location>
</feature>
<reference evidence="2 3" key="1">
    <citation type="submission" date="2019-01" db="EMBL/GenBank/DDBJ databases">
        <title>Genome sequences of Streptomyces and Rhizobium isolates collected from root and soil.</title>
        <authorList>
            <person name="Chhettri S."/>
            <person name="Sevigny J.L."/>
            <person name="Sen A."/>
            <person name="Ennis N."/>
            <person name="Tisa L."/>
        </authorList>
    </citation>
    <scope>NUCLEOTIDE SEQUENCE [LARGE SCALE GENOMIC DNA]</scope>
    <source>
        <strain evidence="2 3">San01</strain>
    </source>
</reference>
<dbReference type="InterPro" id="IPR011008">
    <property type="entry name" value="Dimeric_a/b-barrel"/>
</dbReference>
<dbReference type="Proteomes" id="UP000283128">
    <property type="component" value="Unassembled WGS sequence"/>
</dbReference>